<protein>
    <submittedName>
        <fullName evidence="1">Uncharacterized protein</fullName>
    </submittedName>
</protein>
<comment type="caution">
    <text evidence="1">The sequence shown here is derived from an EMBL/GenBank/DDBJ whole genome shotgun (WGS) entry which is preliminary data.</text>
</comment>
<evidence type="ECO:0000313" key="1">
    <source>
        <dbReference type="EMBL" id="KMV15917.1"/>
    </source>
</evidence>
<accession>A0A0J8U4A0</accession>
<dbReference type="Proteomes" id="UP000037594">
    <property type="component" value="Unassembled WGS sequence"/>
</dbReference>
<gene>
    <name evidence="1" type="ORF">ACT17_22740</name>
</gene>
<dbReference type="PATRIC" id="fig|451644.5.peg.4694"/>
<organism evidence="1 2">
    <name type="scientific">Mycolicibacterium conceptionense</name>
    <dbReference type="NCBI Taxonomy" id="451644"/>
    <lineage>
        <taxon>Bacteria</taxon>
        <taxon>Bacillati</taxon>
        <taxon>Actinomycetota</taxon>
        <taxon>Actinomycetes</taxon>
        <taxon>Mycobacteriales</taxon>
        <taxon>Mycobacteriaceae</taxon>
        <taxon>Mycolicibacterium</taxon>
    </lineage>
</organism>
<reference evidence="1 2" key="1">
    <citation type="submission" date="2015-06" db="EMBL/GenBank/DDBJ databases">
        <title>Genome sequence of Mycobacterium conceptionense strain MLE.</title>
        <authorList>
            <person name="Greninger A.L."/>
            <person name="Cunningham G."/>
            <person name="Chiu C.Y."/>
            <person name="Miller S."/>
        </authorList>
    </citation>
    <scope>NUCLEOTIDE SEQUENCE [LARGE SCALE GENOMIC DNA]</scope>
    <source>
        <strain evidence="1 2">MLE</strain>
    </source>
</reference>
<sequence>MTSISEARAAITTNPHLLPAEREVLLGLDDTDLRRVVRETQLIVEEVSKLPDGLQSTLDDLAHAGSTGLTRILRHPSHIVAESIRNALGDPRREYPKREDDIEQWAWVMAVGDRLY</sequence>
<name>A0A0J8U4A0_9MYCO</name>
<dbReference type="RefSeq" id="WP_048896177.1">
    <property type="nucleotide sequence ID" value="NZ_LFOD01000025.1"/>
</dbReference>
<evidence type="ECO:0000313" key="2">
    <source>
        <dbReference type="Proteomes" id="UP000037594"/>
    </source>
</evidence>
<proteinExistence type="predicted"/>
<dbReference type="EMBL" id="LFOD01000025">
    <property type="protein sequence ID" value="KMV15917.1"/>
    <property type="molecule type" value="Genomic_DNA"/>
</dbReference>
<dbReference type="AlphaFoldDB" id="A0A0J8U4A0"/>